<reference evidence="11 12" key="2">
    <citation type="submission" date="2017-10" db="EMBL/GenBank/DDBJ databases">
        <authorList>
            <person name="Banno H."/>
            <person name="Chua N.-H."/>
        </authorList>
    </citation>
    <scope>NUCLEOTIDE SEQUENCE [LARGE SCALE GENOMIC DNA]</scope>
    <source>
        <strain evidence="11 12">JK623</strain>
    </source>
</reference>
<keyword evidence="8 9" id="KW-0012">Acyltransferase</keyword>
<evidence type="ECO:0000256" key="7">
    <source>
        <dbReference type="ARBA" id="ARBA00023136"/>
    </source>
</evidence>
<dbReference type="PIRSF" id="PIRSF016636">
    <property type="entry name" value="AlgI_DltB"/>
    <property type="match status" value="1"/>
</dbReference>
<dbReference type="Pfam" id="PF03062">
    <property type="entry name" value="MBOAT"/>
    <property type="match status" value="1"/>
</dbReference>
<evidence type="ECO:0000256" key="9">
    <source>
        <dbReference type="PIRNR" id="PIRNR016636"/>
    </source>
</evidence>
<dbReference type="InterPro" id="IPR051085">
    <property type="entry name" value="MB_O-acyltransferase"/>
</dbReference>
<proteinExistence type="inferred from homology"/>
<comment type="similarity">
    <text evidence="2 9">Belongs to the membrane-bound acyltransferase family.</text>
</comment>
<feature type="transmembrane region" description="Helical" evidence="10">
    <location>
        <begin position="30"/>
        <end position="55"/>
    </location>
</feature>
<dbReference type="GO" id="GO:0016746">
    <property type="term" value="F:acyltransferase activity"/>
    <property type="evidence" value="ECO:0007669"/>
    <property type="project" value="UniProtKB-KW"/>
</dbReference>
<keyword evidence="4 9" id="KW-0808">Transferase</keyword>
<gene>
    <name evidence="11" type="ORF">CSX02_04195</name>
</gene>
<feature type="transmembrane region" description="Helical" evidence="10">
    <location>
        <begin position="443"/>
        <end position="467"/>
    </location>
</feature>
<dbReference type="PANTHER" id="PTHR13285:SF23">
    <property type="entry name" value="TEICHOIC ACID D-ALANYLTRANSFERASE"/>
    <property type="match status" value="1"/>
</dbReference>
<evidence type="ECO:0000256" key="5">
    <source>
        <dbReference type="ARBA" id="ARBA00022692"/>
    </source>
</evidence>
<dbReference type="InterPro" id="IPR004299">
    <property type="entry name" value="MBOAT_fam"/>
</dbReference>
<evidence type="ECO:0000256" key="3">
    <source>
        <dbReference type="ARBA" id="ARBA00022475"/>
    </source>
</evidence>
<keyword evidence="12" id="KW-1185">Reference proteome</keyword>
<evidence type="ECO:0000313" key="12">
    <source>
        <dbReference type="Proteomes" id="UP000224563"/>
    </source>
</evidence>
<protein>
    <submittedName>
        <fullName evidence="11">Alginate O-acetyltransferase</fullName>
    </submittedName>
</protein>
<feature type="transmembrane region" description="Helical" evidence="10">
    <location>
        <begin position="75"/>
        <end position="94"/>
    </location>
</feature>
<name>A0A2G3E4L9_9FIRM</name>
<dbReference type="InterPro" id="IPR028362">
    <property type="entry name" value="AlgI"/>
</dbReference>
<evidence type="ECO:0000256" key="1">
    <source>
        <dbReference type="ARBA" id="ARBA00004651"/>
    </source>
</evidence>
<dbReference type="EMBL" id="PDYG01000014">
    <property type="protein sequence ID" value="PHU38218.1"/>
    <property type="molecule type" value="Genomic_DNA"/>
</dbReference>
<sequence length="476" mass="55154">MSFTSLSFLFVFLPILLCIYYLANDRAKEYVLLAASLAFYALGSLKYLVLFVILTAATVCVGRVLSSASHKVARVLLLILGICVNLIPLFYYKYFDFAIDTWNRVSGSDIQMRNLALPLGISFFTFKAISYIVDTYKETIDLNDRLVHDALYLSFFAQIQSGPLNRYGEMNCEMTEMEGRRYMGGRLFSDGVYRFMIGFSKKILLANMLAKIVDEVYATPMENFTTGYAWLGSICFSLQLFFDFSGYSDMAIGISEMFGYPCRENFIYPYITESVSKFWRRWHISLSEWFRDYVYIPLGGSRTKHACMVYFNLFVVWLLTGIWHGANWTFIAWGLGYFVLISFEKMTGWPDRFKTKFGKIIWRIISILFINIQWILFRSTNIRSALSFVKRLFICNYNELTNKRMCFLMKEYWVFIVVAVLLSMPIVPMIFKKTDNHTIAKLVAEVIVGLIIVFAFIWSISLVLSGLNNPFAYANF</sequence>
<evidence type="ECO:0000256" key="4">
    <source>
        <dbReference type="ARBA" id="ARBA00022679"/>
    </source>
</evidence>
<dbReference type="GO" id="GO:0042121">
    <property type="term" value="P:alginic acid biosynthetic process"/>
    <property type="evidence" value="ECO:0007669"/>
    <property type="project" value="InterPro"/>
</dbReference>
<evidence type="ECO:0000256" key="6">
    <source>
        <dbReference type="ARBA" id="ARBA00022989"/>
    </source>
</evidence>
<comment type="subcellular location">
    <subcellularLocation>
        <location evidence="1">Cell membrane</location>
        <topology evidence="1">Multi-pass membrane protein</topology>
    </subcellularLocation>
</comment>
<keyword evidence="6 10" id="KW-1133">Transmembrane helix</keyword>
<evidence type="ECO:0000256" key="10">
    <source>
        <dbReference type="SAM" id="Phobius"/>
    </source>
</evidence>
<feature type="transmembrane region" description="Helical" evidence="10">
    <location>
        <begin position="6"/>
        <end position="23"/>
    </location>
</feature>
<dbReference type="InterPro" id="IPR024194">
    <property type="entry name" value="Ac/AlaTfrase_AlgI/DltB"/>
</dbReference>
<evidence type="ECO:0000313" key="11">
    <source>
        <dbReference type="EMBL" id="PHU38218.1"/>
    </source>
</evidence>
<dbReference type="AlphaFoldDB" id="A0A2G3E4L9"/>
<organism evidence="11 12">
    <name type="scientific">Agathobacter ruminis</name>
    <dbReference type="NCBI Taxonomy" id="1712665"/>
    <lineage>
        <taxon>Bacteria</taxon>
        <taxon>Bacillati</taxon>
        <taxon>Bacillota</taxon>
        <taxon>Clostridia</taxon>
        <taxon>Lachnospirales</taxon>
        <taxon>Lachnospiraceae</taxon>
        <taxon>Agathobacter</taxon>
    </lineage>
</organism>
<keyword evidence="3 9" id="KW-1003">Cell membrane</keyword>
<evidence type="ECO:0000256" key="8">
    <source>
        <dbReference type="ARBA" id="ARBA00023315"/>
    </source>
</evidence>
<feature type="transmembrane region" description="Helical" evidence="10">
    <location>
        <begin position="307"/>
        <end position="324"/>
    </location>
</feature>
<reference evidence="11 12" key="1">
    <citation type="submission" date="2017-10" db="EMBL/GenBank/DDBJ databases">
        <title>Resolving the taxonomy of Roseburia spp., Eubacterium rectale and Agathobacter spp. through phylogenomic analysis.</title>
        <authorList>
            <person name="Sheridan P.O."/>
            <person name="Walker A.W."/>
            <person name="Duncan S.H."/>
            <person name="Scott K.P."/>
            <person name="Toole P.W.O."/>
            <person name="Luis P."/>
            <person name="Flint H.J."/>
        </authorList>
    </citation>
    <scope>NUCLEOTIDE SEQUENCE [LARGE SCALE GENOMIC DNA]</scope>
    <source>
        <strain evidence="11 12">JK623</strain>
    </source>
</reference>
<evidence type="ECO:0000256" key="2">
    <source>
        <dbReference type="ARBA" id="ARBA00010323"/>
    </source>
</evidence>
<comment type="caution">
    <text evidence="11">The sequence shown here is derived from an EMBL/GenBank/DDBJ whole genome shotgun (WGS) entry which is preliminary data.</text>
</comment>
<dbReference type="Proteomes" id="UP000224563">
    <property type="component" value="Unassembled WGS sequence"/>
</dbReference>
<feature type="transmembrane region" description="Helical" evidence="10">
    <location>
        <begin position="412"/>
        <end position="431"/>
    </location>
</feature>
<keyword evidence="7 9" id="KW-0472">Membrane</keyword>
<dbReference type="PANTHER" id="PTHR13285">
    <property type="entry name" value="ACYLTRANSFERASE"/>
    <property type="match status" value="1"/>
</dbReference>
<keyword evidence="5 10" id="KW-0812">Transmembrane</keyword>
<accession>A0A2G3E4L9</accession>
<feature type="transmembrane region" description="Helical" evidence="10">
    <location>
        <begin position="360"/>
        <end position="377"/>
    </location>
</feature>
<dbReference type="GO" id="GO:0005886">
    <property type="term" value="C:plasma membrane"/>
    <property type="evidence" value="ECO:0007669"/>
    <property type="project" value="UniProtKB-SubCell"/>
</dbReference>
<dbReference type="RefSeq" id="WP_099385760.1">
    <property type="nucleotide sequence ID" value="NZ_PDYG01000014.1"/>
</dbReference>
<dbReference type="PIRSF" id="PIRSF500217">
    <property type="entry name" value="AlgI"/>
    <property type="match status" value="1"/>
</dbReference>